<dbReference type="EMBL" id="BART01017749">
    <property type="protein sequence ID" value="GAG81510.1"/>
    <property type="molecule type" value="Genomic_DNA"/>
</dbReference>
<dbReference type="InterPro" id="IPR036291">
    <property type="entry name" value="NAD(P)-bd_dom_sf"/>
</dbReference>
<feature type="non-terminal residue" evidence="2">
    <location>
        <position position="1"/>
    </location>
</feature>
<dbReference type="Pfam" id="PF13561">
    <property type="entry name" value="adh_short_C2"/>
    <property type="match status" value="1"/>
</dbReference>
<dbReference type="PANTHER" id="PTHR43157:SF31">
    <property type="entry name" value="PHOSPHATIDYLINOSITOL-GLYCAN BIOSYNTHESIS CLASS F PROTEIN"/>
    <property type="match status" value="1"/>
</dbReference>
<protein>
    <recommendedName>
        <fullName evidence="3">Retinol dehydrogenase 14</fullName>
    </recommendedName>
</protein>
<keyword evidence="1" id="KW-0560">Oxidoreductase</keyword>
<name>X1AG53_9ZZZZ</name>
<evidence type="ECO:0008006" key="3">
    <source>
        <dbReference type="Google" id="ProtNLM"/>
    </source>
</evidence>
<accession>X1AG53</accession>
<evidence type="ECO:0000256" key="1">
    <source>
        <dbReference type="ARBA" id="ARBA00023002"/>
    </source>
</evidence>
<reference evidence="2" key="1">
    <citation type="journal article" date="2014" name="Front. Microbiol.">
        <title>High frequency of phylogenetically diverse reductive dehalogenase-homologous genes in deep subseafloor sedimentary metagenomes.</title>
        <authorList>
            <person name="Kawai M."/>
            <person name="Futagami T."/>
            <person name="Toyoda A."/>
            <person name="Takaki Y."/>
            <person name="Nishi S."/>
            <person name="Hori S."/>
            <person name="Arai W."/>
            <person name="Tsubouchi T."/>
            <person name="Morono Y."/>
            <person name="Uchiyama I."/>
            <person name="Ito T."/>
            <person name="Fujiyama A."/>
            <person name="Inagaki F."/>
            <person name="Takami H."/>
        </authorList>
    </citation>
    <scope>NUCLEOTIDE SEQUENCE</scope>
    <source>
        <strain evidence="2">Expedition CK06-06</strain>
    </source>
</reference>
<comment type="caution">
    <text evidence="2">The sequence shown here is derived from an EMBL/GenBank/DDBJ whole genome shotgun (WGS) entry which is preliminary data.</text>
</comment>
<dbReference type="PRINTS" id="PR00081">
    <property type="entry name" value="GDHRDH"/>
</dbReference>
<proteinExistence type="predicted"/>
<dbReference type="GO" id="GO:0016491">
    <property type="term" value="F:oxidoreductase activity"/>
    <property type="evidence" value="ECO:0007669"/>
    <property type="project" value="UniProtKB-KW"/>
</dbReference>
<dbReference type="InterPro" id="IPR002347">
    <property type="entry name" value="SDR_fam"/>
</dbReference>
<organism evidence="2">
    <name type="scientific">marine sediment metagenome</name>
    <dbReference type="NCBI Taxonomy" id="412755"/>
    <lineage>
        <taxon>unclassified sequences</taxon>
        <taxon>metagenomes</taxon>
        <taxon>ecological metagenomes</taxon>
    </lineage>
</organism>
<gene>
    <name evidence="2" type="ORF">S01H4_33682</name>
</gene>
<dbReference type="SUPFAM" id="SSF51735">
    <property type="entry name" value="NAD(P)-binding Rossmann-fold domains"/>
    <property type="match status" value="1"/>
</dbReference>
<sequence length="215" mass="24328">KTTEVLGNILLEKYDRIDALIHNAGVWPSILTLNDDGIEIAFMVNHLAPFYLTHLLLSRLKESAPSRIVLVNAGLYLRGNFDPELTPWGKDFSRLNTYMNSKLCSILYMRKFAPMLEGSNVLINAVHPGVIKTGLVDFKGLLGFFLKIFKIFQRSIEFGARGPVNLALNPDIKTNGCYYDKLEKTEFVKKVLDDNLATSLWDLSLELCRLEKYGV</sequence>
<dbReference type="Gene3D" id="3.40.50.720">
    <property type="entry name" value="NAD(P)-binding Rossmann-like Domain"/>
    <property type="match status" value="1"/>
</dbReference>
<dbReference type="AlphaFoldDB" id="X1AG53"/>
<evidence type="ECO:0000313" key="2">
    <source>
        <dbReference type="EMBL" id="GAG81510.1"/>
    </source>
</evidence>
<dbReference type="PANTHER" id="PTHR43157">
    <property type="entry name" value="PHOSPHATIDYLINOSITOL-GLYCAN BIOSYNTHESIS CLASS F PROTEIN-RELATED"/>
    <property type="match status" value="1"/>
</dbReference>